<proteinExistence type="predicted"/>
<organism evidence="2 3">
    <name type="scientific">Streptomyces gossypii</name>
    <dbReference type="NCBI Taxonomy" id="2883101"/>
    <lineage>
        <taxon>Bacteria</taxon>
        <taxon>Bacillati</taxon>
        <taxon>Actinomycetota</taxon>
        <taxon>Actinomycetes</taxon>
        <taxon>Kitasatosporales</taxon>
        <taxon>Streptomycetaceae</taxon>
        <taxon>Streptomyces</taxon>
    </lineage>
</organism>
<name>A0ABT2JRA2_9ACTN</name>
<comment type="caution">
    <text evidence="2">The sequence shown here is derived from an EMBL/GenBank/DDBJ whole genome shotgun (WGS) entry which is preliminary data.</text>
</comment>
<feature type="chain" id="PRO_5046270751" description="Secreted protein" evidence="1">
    <location>
        <begin position="28"/>
        <end position="88"/>
    </location>
</feature>
<gene>
    <name evidence="2" type="ORF">LHJ74_08075</name>
</gene>
<dbReference type="Proteomes" id="UP001156389">
    <property type="component" value="Unassembled WGS sequence"/>
</dbReference>
<keyword evidence="1" id="KW-0732">Signal</keyword>
<feature type="signal peptide" evidence="1">
    <location>
        <begin position="1"/>
        <end position="27"/>
    </location>
</feature>
<accession>A0ABT2JRA2</accession>
<evidence type="ECO:0008006" key="4">
    <source>
        <dbReference type="Google" id="ProtNLM"/>
    </source>
</evidence>
<protein>
    <recommendedName>
        <fullName evidence="4">Secreted protein</fullName>
    </recommendedName>
</protein>
<dbReference type="EMBL" id="JAJAGO010000003">
    <property type="protein sequence ID" value="MCT2589870.1"/>
    <property type="molecule type" value="Genomic_DNA"/>
</dbReference>
<evidence type="ECO:0000256" key="1">
    <source>
        <dbReference type="SAM" id="SignalP"/>
    </source>
</evidence>
<evidence type="ECO:0000313" key="3">
    <source>
        <dbReference type="Proteomes" id="UP001156389"/>
    </source>
</evidence>
<sequence>MRKLQRAAVVAAMVGSVGFFGVGTAVAGGPSTEINQTTNCKSHDLNISVLSNIGVLNGALGNLLNGEGNPGQTVQKQGSTMGCSNAAG</sequence>
<evidence type="ECO:0000313" key="2">
    <source>
        <dbReference type="EMBL" id="MCT2589870.1"/>
    </source>
</evidence>
<keyword evidence="3" id="KW-1185">Reference proteome</keyword>
<reference evidence="2 3" key="1">
    <citation type="submission" date="2021-10" db="EMBL/GenBank/DDBJ databases">
        <title>Streptomyces gossypii sp. nov., isolated from soil collected from cotton field.</title>
        <authorList>
            <person name="Ge X."/>
            <person name="Chen X."/>
            <person name="Liu W."/>
        </authorList>
    </citation>
    <scope>NUCLEOTIDE SEQUENCE [LARGE SCALE GENOMIC DNA]</scope>
    <source>
        <strain evidence="2 3">N2-109</strain>
    </source>
</reference>